<evidence type="ECO:0000313" key="1">
    <source>
        <dbReference type="EMBL" id="CAD9084124.1"/>
    </source>
</evidence>
<proteinExistence type="predicted"/>
<sequence>MWTTCKLAKRVSSVVRSHIRCPELVQQHSKLSLQRGVFLWMSQHLHFRFWFLFAADFCSFSIIHFSESGSCQMQKLLPIPQLLLNSLQYCSLQKKIDPIKINAKE</sequence>
<protein>
    <submittedName>
        <fullName evidence="1">Uncharacterized protein</fullName>
    </submittedName>
</protein>
<name>A0A7S1KT33_9EUKA</name>
<dbReference type="EMBL" id="HBGD01008947">
    <property type="protein sequence ID" value="CAD9084124.1"/>
    <property type="molecule type" value="Transcribed_RNA"/>
</dbReference>
<gene>
    <name evidence="1" type="ORF">PCOS0759_LOCUS7378</name>
</gene>
<dbReference type="AlphaFoldDB" id="A0A7S1KT33"/>
<reference evidence="1" key="1">
    <citation type="submission" date="2021-01" db="EMBL/GenBank/DDBJ databases">
        <authorList>
            <person name="Corre E."/>
            <person name="Pelletier E."/>
            <person name="Niang G."/>
            <person name="Scheremetjew M."/>
            <person name="Finn R."/>
            <person name="Kale V."/>
            <person name="Holt S."/>
            <person name="Cochrane G."/>
            <person name="Meng A."/>
            <person name="Brown T."/>
            <person name="Cohen L."/>
        </authorList>
    </citation>
    <scope>NUCLEOTIDE SEQUENCE</scope>
    <source>
        <strain evidence="1">WS</strain>
    </source>
</reference>
<organism evidence="1">
    <name type="scientific">Percolomonas cosmopolitus</name>
    <dbReference type="NCBI Taxonomy" id="63605"/>
    <lineage>
        <taxon>Eukaryota</taxon>
        <taxon>Discoba</taxon>
        <taxon>Heterolobosea</taxon>
        <taxon>Tetramitia</taxon>
        <taxon>Eutetramitia</taxon>
        <taxon>Percolomonadidae</taxon>
        <taxon>Percolomonas</taxon>
    </lineage>
</organism>
<accession>A0A7S1KT33</accession>